<evidence type="ECO:0000313" key="1">
    <source>
        <dbReference type="Proteomes" id="UP000887569"/>
    </source>
</evidence>
<reference evidence="2 3" key="1">
    <citation type="submission" date="2022-11" db="UniProtKB">
        <authorList>
            <consortium name="WormBaseParasite"/>
        </authorList>
    </citation>
    <scope>IDENTIFICATION</scope>
</reference>
<proteinExistence type="predicted"/>
<dbReference type="WBParaSite" id="PgR026_g069_t02">
    <property type="protein sequence ID" value="PgR026_g069_t02"/>
    <property type="gene ID" value="PgR026_g069"/>
</dbReference>
<dbReference type="AlphaFoldDB" id="A0A915B491"/>
<organism evidence="1 2">
    <name type="scientific">Parascaris univalens</name>
    <name type="common">Nematode worm</name>
    <dbReference type="NCBI Taxonomy" id="6257"/>
    <lineage>
        <taxon>Eukaryota</taxon>
        <taxon>Metazoa</taxon>
        <taxon>Ecdysozoa</taxon>
        <taxon>Nematoda</taxon>
        <taxon>Chromadorea</taxon>
        <taxon>Rhabditida</taxon>
        <taxon>Spirurina</taxon>
        <taxon>Ascaridomorpha</taxon>
        <taxon>Ascaridoidea</taxon>
        <taxon>Ascarididae</taxon>
        <taxon>Parascaris</taxon>
    </lineage>
</organism>
<protein>
    <submittedName>
        <fullName evidence="2 3">Uncharacterized protein</fullName>
    </submittedName>
</protein>
<dbReference type="WBParaSite" id="PgR026_g069_t01">
    <property type="protein sequence ID" value="PgR026_g069_t01"/>
    <property type="gene ID" value="PgR026_g069"/>
</dbReference>
<evidence type="ECO:0000313" key="2">
    <source>
        <dbReference type="WBParaSite" id="PgR026_g069_t01"/>
    </source>
</evidence>
<dbReference type="Proteomes" id="UP000887569">
    <property type="component" value="Unplaced"/>
</dbReference>
<evidence type="ECO:0000313" key="3">
    <source>
        <dbReference type="WBParaSite" id="PgR026_g069_t02"/>
    </source>
</evidence>
<name>A0A915B491_PARUN</name>
<keyword evidence="1" id="KW-1185">Reference proteome</keyword>
<accession>A0A915B491</accession>
<sequence>MAVAMVVRKVAAKLMKGKTEKAATNASTTAFTNASAEVAHLNR</sequence>